<dbReference type="InterPro" id="IPR001810">
    <property type="entry name" value="F-box_dom"/>
</dbReference>
<accession>A0A0D7ATU7</accession>
<dbReference type="PROSITE" id="PS50181">
    <property type="entry name" value="FBOX"/>
    <property type="match status" value="1"/>
</dbReference>
<evidence type="ECO:0000313" key="3">
    <source>
        <dbReference type="EMBL" id="KIY61783.1"/>
    </source>
</evidence>
<dbReference type="AlphaFoldDB" id="A0A0D7ATU7"/>
<dbReference type="Proteomes" id="UP000054007">
    <property type="component" value="Unassembled WGS sequence"/>
</dbReference>
<sequence length="588" mass="66328">MASTSIDSFPGELLREIFAWADNGTTHDGNPRDTMSRVCTRWDDIIEHYPRLWSRVVLDCRHSGNAQQDPPKSMEPIDGYDHEQGVHESQVEPVRKAIQLSGACELDVTILTTTGSTFGYHVSRLINLIFGASHRWRSLSIICDGPELSSFFDRHPYLPVLRCLRVYVYFPETINVPTNQPPASIIAPNLAQFDTNVLQPPGIPFGQIQQFVGSFASKDQCWQVLRQLRSVKMLGILSDAGAEWSRSPPPAALVLPTVKTLLVSRWAFGPAFGCLVFPQLRVLQIGRDLCHCRLRVPSPAWDLHGQRPRYGPGGPTHQFLSMLSQSSPFTELKIFDNVGPHLMRSLLRLCHPTLEKLYIESLISFFNFVHHAKVAPNGYPRLQELQVMDHDGVHSCASYPTPHIEDEIVQVIQATADFIEWWMEWHRARAQTLPMGDIPQFPIETLIGAVVEHGQNFVVVKYALHCPCFNAKVATRSAVLGNGWSRMKKDFADYIGSVISMKDIGDEFILPDHLIEKRRNEFWASTAVSSNYANRFTNDCQCAHTPWVDGKPAFKLPDGQYCLELPAVGMPWAQLRQDPIVSQLMQLE</sequence>
<name>A0A0D7ATU7_9AGAR</name>
<dbReference type="EMBL" id="KN880872">
    <property type="protein sequence ID" value="KIY61783.1"/>
    <property type="molecule type" value="Genomic_DNA"/>
</dbReference>
<reference evidence="3 4" key="1">
    <citation type="journal article" date="2015" name="Fungal Genet. Biol.">
        <title>Evolution of novel wood decay mechanisms in Agaricales revealed by the genome sequences of Fistulina hepatica and Cylindrobasidium torrendii.</title>
        <authorList>
            <person name="Floudas D."/>
            <person name="Held B.W."/>
            <person name="Riley R."/>
            <person name="Nagy L.G."/>
            <person name="Koehler G."/>
            <person name="Ransdell A.S."/>
            <person name="Younus H."/>
            <person name="Chow J."/>
            <person name="Chiniquy J."/>
            <person name="Lipzen A."/>
            <person name="Tritt A."/>
            <person name="Sun H."/>
            <person name="Haridas S."/>
            <person name="LaButti K."/>
            <person name="Ohm R.A."/>
            <person name="Kues U."/>
            <person name="Blanchette R.A."/>
            <person name="Grigoriev I.V."/>
            <person name="Minto R.E."/>
            <person name="Hibbett D.S."/>
        </authorList>
    </citation>
    <scope>NUCLEOTIDE SEQUENCE [LARGE SCALE GENOMIC DNA]</scope>
    <source>
        <strain evidence="3 4">FP15055 ss-10</strain>
    </source>
</reference>
<feature type="domain" description="F-box" evidence="2">
    <location>
        <begin position="3"/>
        <end position="56"/>
    </location>
</feature>
<gene>
    <name evidence="3" type="ORF">CYLTODRAFT_495053</name>
</gene>
<feature type="region of interest" description="Disordered" evidence="1">
    <location>
        <begin position="64"/>
        <end position="85"/>
    </location>
</feature>
<evidence type="ECO:0000259" key="2">
    <source>
        <dbReference type="PROSITE" id="PS50181"/>
    </source>
</evidence>
<protein>
    <recommendedName>
        <fullName evidence="2">F-box domain-containing protein</fullName>
    </recommendedName>
</protein>
<keyword evidence="4" id="KW-1185">Reference proteome</keyword>
<organism evidence="3 4">
    <name type="scientific">Cylindrobasidium torrendii FP15055 ss-10</name>
    <dbReference type="NCBI Taxonomy" id="1314674"/>
    <lineage>
        <taxon>Eukaryota</taxon>
        <taxon>Fungi</taxon>
        <taxon>Dikarya</taxon>
        <taxon>Basidiomycota</taxon>
        <taxon>Agaricomycotina</taxon>
        <taxon>Agaricomycetes</taxon>
        <taxon>Agaricomycetidae</taxon>
        <taxon>Agaricales</taxon>
        <taxon>Marasmiineae</taxon>
        <taxon>Physalacriaceae</taxon>
        <taxon>Cylindrobasidium</taxon>
    </lineage>
</organism>
<proteinExistence type="predicted"/>
<evidence type="ECO:0000256" key="1">
    <source>
        <dbReference type="SAM" id="MobiDB-lite"/>
    </source>
</evidence>
<evidence type="ECO:0000313" key="4">
    <source>
        <dbReference type="Proteomes" id="UP000054007"/>
    </source>
</evidence>